<gene>
    <name evidence="1" type="ORF">GCM10022276_06410</name>
</gene>
<accession>A0ABP7KY60</accession>
<protein>
    <submittedName>
        <fullName evidence="1">Uncharacterized protein</fullName>
    </submittedName>
</protein>
<keyword evidence="2" id="KW-1185">Reference proteome</keyword>
<evidence type="ECO:0000313" key="2">
    <source>
        <dbReference type="Proteomes" id="UP001500827"/>
    </source>
</evidence>
<dbReference type="Proteomes" id="UP001500827">
    <property type="component" value="Unassembled WGS sequence"/>
</dbReference>
<name>A0ABP7KY60_9SPHN</name>
<sequence length="74" mass="8090">MIVCRGKASFAFSKRILGGFALGNVTKEAKKDLLAGVGSRGYRQLYWELVARGAKPSDFHPPTEQRAFSTCQIG</sequence>
<reference evidence="2" key="1">
    <citation type="journal article" date="2019" name="Int. J. Syst. Evol. Microbiol.">
        <title>The Global Catalogue of Microorganisms (GCM) 10K type strain sequencing project: providing services to taxonomists for standard genome sequencing and annotation.</title>
        <authorList>
            <consortium name="The Broad Institute Genomics Platform"/>
            <consortium name="The Broad Institute Genome Sequencing Center for Infectious Disease"/>
            <person name="Wu L."/>
            <person name="Ma J."/>
        </authorList>
    </citation>
    <scope>NUCLEOTIDE SEQUENCE [LARGE SCALE GENOMIC DNA]</scope>
    <source>
        <strain evidence="2">JCM 17543</strain>
    </source>
</reference>
<proteinExistence type="predicted"/>
<dbReference type="EMBL" id="BAABBM010000001">
    <property type="protein sequence ID" value="GAA3890092.1"/>
    <property type="molecule type" value="Genomic_DNA"/>
</dbReference>
<comment type="caution">
    <text evidence="1">The sequence shown here is derived from an EMBL/GenBank/DDBJ whole genome shotgun (WGS) entry which is preliminary data.</text>
</comment>
<evidence type="ECO:0000313" key="1">
    <source>
        <dbReference type="EMBL" id="GAA3890092.1"/>
    </source>
</evidence>
<organism evidence="1 2">
    <name type="scientific">Sphingomonas limnosediminicola</name>
    <dbReference type="NCBI Taxonomy" id="940133"/>
    <lineage>
        <taxon>Bacteria</taxon>
        <taxon>Pseudomonadati</taxon>
        <taxon>Pseudomonadota</taxon>
        <taxon>Alphaproteobacteria</taxon>
        <taxon>Sphingomonadales</taxon>
        <taxon>Sphingomonadaceae</taxon>
        <taxon>Sphingomonas</taxon>
    </lineage>
</organism>